<dbReference type="EMBL" id="CAKAEH010001870">
    <property type="protein sequence ID" value="CAG9539949.1"/>
    <property type="molecule type" value="Genomic_DNA"/>
</dbReference>
<dbReference type="InterPro" id="IPR039857">
    <property type="entry name" value="Ift122/121"/>
</dbReference>
<keyword evidence="5" id="KW-0969">Cilium</keyword>
<feature type="domain" description="IFT122 zinc ribbon" evidence="10">
    <location>
        <begin position="1028"/>
        <end position="1069"/>
    </location>
</feature>
<evidence type="ECO:0000259" key="11">
    <source>
        <dbReference type="Pfam" id="PF25295"/>
    </source>
</evidence>
<evidence type="ECO:0000256" key="3">
    <source>
        <dbReference type="ARBA" id="ARBA00022574"/>
    </source>
</evidence>
<feature type="domain" description="IFT122 first beta-propeller" evidence="9">
    <location>
        <begin position="233"/>
        <end position="334"/>
    </location>
</feature>
<evidence type="ECO:0000256" key="4">
    <source>
        <dbReference type="ARBA" id="ARBA00022737"/>
    </source>
</evidence>
<dbReference type="GO" id="GO:0035721">
    <property type="term" value="P:intraciliary retrograde transport"/>
    <property type="evidence" value="ECO:0007669"/>
    <property type="project" value="TreeGrafter"/>
</dbReference>
<dbReference type="Pfam" id="PF25295">
    <property type="entry name" value="TPR_IFT122"/>
    <property type="match status" value="1"/>
</dbReference>
<keyword evidence="13" id="KW-1185">Reference proteome</keyword>
<dbReference type="InterPro" id="IPR056838">
    <property type="entry name" value="Zn_ribbon_IFT122"/>
</dbReference>
<evidence type="ECO:0000256" key="5">
    <source>
        <dbReference type="ARBA" id="ARBA00023069"/>
    </source>
</evidence>
<dbReference type="SUPFAM" id="SSF50978">
    <property type="entry name" value="WD40 repeat-like"/>
    <property type="match status" value="2"/>
</dbReference>
<dbReference type="GO" id="GO:1905515">
    <property type="term" value="P:non-motile cilium assembly"/>
    <property type="evidence" value="ECO:0007669"/>
    <property type="project" value="TreeGrafter"/>
</dbReference>
<feature type="domain" description="Intraflagellar transport protein 122 homolog TPR" evidence="11">
    <location>
        <begin position="602"/>
        <end position="964"/>
    </location>
</feature>
<dbReference type="InterPro" id="IPR036322">
    <property type="entry name" value="WD40_repeat_dom_sf"/>
</dbReference>
<dbReference type="Pfam" id="PF23381">
    <property type="entry name" value="Beta-prop_IFT122_1st"/>
    <property type="match status" value="2"/>
</dbReference>
<dbReference type="SMART" id="SM00320">
    <property type="entry name" value="WD40"/>
    <property type="match status" value="7"/>
</dbReference>
<evidence type="ECO:0000259" key="9">
    <source>
        <dbReference type="Pfam" id="PF23381"/>
    </source>
</evidence>
<dbReference type="Gene3D" id="2.130.10.10">
    <property type="entry name" value="YVTN repeat-like/Quinoprotein amine dehydrogenase"/>
    <property type="match status" value="2"/>
</dbReference>
<sequence>MMPYGRLNEVEPRIKNREKRRRYSSLFDFDLAFLIRPITQNPDSNKSLQPSQCCVYDLAFKPDGSELLVAAGTKVLIYDGTDGTLLQSLKGHKDLVYAVSFSYNGENFASGSADRSVIIWTEQHEGTLKYIHNEAIQCLAFSPATCFLLSCAISDFGIWTQLEKSVSKQRTSSRCICCAWSCDGQLYAIGMFDGTVSLRSATNNIEIKKIERPSGEPVWAITFGAARSTSTFDEILVLVDWAQTAAFYDLEGNQLVREDKKLGYDPTGIEFFNYGQFLIICGSNHQVTLYSREGTTLGTVAQMDTWVWTVKTRPNTNAVVVGCVDGTLACYQLMFSTVHGLHKERYAYRENMTEVVVQHLSNQTSIRIYCNDLVRKVAVYYNHLAVQLIDRVEIYRLMVEGDEGQPEYKLVEKINRSFECSLLVICTHHLILCQERRLQCYDHKGLKQREWLLESLIRYIKVVGGPSGREAILIGLRNGAVCKIFVDNPFITEVLRLKSAVRCLDISHMRGKLAIVDETGICTTFDVKTKQLLFQEPSCNSVAWNADQENLLCYSGSGALCIKANNFSSHQQRMQGFVVRFSGKRVFCLHMFAMIAVEVPLSNQLYQYLEQKMYREAYDLASLGVTEGDWEILGHDALLNFQLDIAQKAFHRIKDARYLQLISEIKDMIKGNAKKELILGCIKAYEGRYREAAILFQKTGQEQKTLEMFTDLRMFDQAQELLSSASEETQKALLRRRADWAQNSNEPIIAAEMFVASGDYDKAVNLMIKNDWIDMLINLAHRIDRSNVDVLRTIGNYLAKKEEYTLASHLFQSISDIRAVINMYVGAALWNDAFLVAAKHQKYNEQVYLPYARWLAENDRFDEAQNAYHMAGHDVEALQVLEQLMGNAVQENRFVDAGYYNWMLSMQYLERCNNDPKLNEKFLDFSDKANCYYAFDVIHKYLAEPFTSCPADALINIARYLAFQKEIYKISRVSILYTLMKQGQVLGAYKLARYALEQLSYLKIPRRFEKFIEIDALMIRSKPFTDAEELLPMCYRCGISNPLIGTNECIHCKTPFILSFVSFEVLPLVEFVVSDDINLEEARQLISTEPPLDQIGNPLQEQMNLKTGKVVADRETLLKLEKQQVIIAEWPSPLVTRFYYNVIPEISITQCSSCYRMFHADDFEMACLKTGACPFCHVVPQKKIDHNFIDDNYIE</sequence>
<gene>
    <name evidence="12" type="ORF">CJOHNSTONI_LOCUS9506</name>
</gene>
<dbReference type="InterPro" id="IPR001680">
    <property type="entry name" value="WD40_rpt"/>
</dbReference>
<evidence type="ECO:0000259" key="10">
    <source>
        <dbReference type="Pfam" id="PF25144"/>
    </source>
</evidence>
<dbReference type="InterPro" id="IPR057411">
    <property type="entry name" value="TPR_IFT122"/>
</dbReference>
<reference evidence="12" key="1">
    <citation type="submission" date="2021-09" db="EMBL/GenBank/DDBJ databases">
        <authorList>
            <consortium name="Pathogen Informatics"/>
        </authorList>
    </citation>
    <scope>NUCLEOTIDE SEQUENCE</scope>
</reference>
<protein>
    <recommendedName>
        <fullName evidence="2">Intraflagellar transport protein 122 homolog</fullName>
    </recommendedName>
</protein>
<dbReference type="PANTHER" id="PTHR12764">
    <property type="entry name" value="WD REPEAT DOMAIN-RELATED"/>
    <property type="match status" value="1"/>
</dbReference>
<dbReference type="PROSITE" id="PS50082">
    <property type="entry name" value="WD_REPEATS_2"/>
    <property type="match status" value="1"/>
</dbReference>
<name>A0A8J2M5X0_9BILA</name>
<dbReference type="GO" id="GO:0061512">
    <property type="term" value="P:protein localization to cilium"/>
    <property type="evidence" value="ECO:0007669"/>
    <property type="project" value="TreeGrafter"/>
</dbReference>
<evidence type="ECO:0000256" key="6">
    <source>
        <dbReference type="ARBA" id="ARBA00023273"/>
    </source>
</evidence>
<proteinExistence type="predicted"/>
<evidence type="ECO:0000259" key="8">
    <source>
        <dbReference type="Pfam" id="PF23377"/>
    </source>
</evidence>
<dbReference type="InterPro" id="IPR056153">
    <property type="entry name" value="Beta-prop_IFT122_1st"/>
</dbReference>
<keyword evidence="6" id="KW-0966">Cell projection</keyword>
<keyword evidence="4" id="KW-0677">Repeat</keyword>
<accession>A0A8J2M5X0</accession>
<dbReference type="Pfam" id="PF25143">
    <property type="entry name" value="Zn_ribbon_IFT122_C"/>
    <property type="match status" value="1"/>
</dbReference>
<dbReference type="GO" id="GO:0097730">
    <property type="term" value="C:non-motile cilium"/>
    <property type="evidence" value="ECO:0007669"/>
    <property type="project" value="TreeGrafter"/>
</dbReference>
<feature type="domain" description="IFT122 second beta-propeller" evidence="8">
    <location>
        <begin position="339"/>
        <end position="594"/>
    </location>
</feature>
<feature type="domain" description="IFT122 first beta-propeller" evidence="9">
    <location>
        <begin position="52"/>
        <end position="226"/>
    </location>
</feature>
<evidence type="ECO:0000256" key="7">
    <source>
        <dbReference type="PROSITE-ProRule" id="PRU00221"/>
    </source>
</evidence>
<evidence type="ECO:0000256" key="2">
    <source>
        <dbReference type="ARBA" id="ARBA00019442"/>
    </source>
</evidence>
<evidence type="ECO:0000313" key="12">
    <source>
        <dbReference type="EMBL" id="CAG9539949.1"/>
    </source>
</evidence>
<dbReference type="PROSITE" id="PS50294">
    <property type="entry name" value="WD_REPEATS_REGION"/>
    <property type="match status" value="1"/>
</dbReference>
<dbReference type="Gene3D" id="1.25.40.470">
    <property type="match status" value="1"/>
</dbReference>
<feature type="repeat" description="WD" evidence="7">
    <location>
        <begin position="89"/>
        <end position="120"/>
    </location>
</feature>
<dbReference type="OrthoDB" id="10255582at2759"/>
<comment type="subcellular location">
    <subcellularLocation>
        <location evidence="1">Cell projection</location>
        <location evidence="1">Cilium</location>
    </subcellularLocation>
</comment>
<comment type="caution">
    <text evidence="12">The sequence shown here is derived from an EMBL/GenBank/DDBJ whole genome shotgun (WGS) entry which is preliminary data.</text>
</comment>
<dbReference type="Pfam" id="PF23377">
    <property type="entry name" value="Beta-prop_IFT122_2nd"/>
    <property type="match status" value="1"/>
</dbReference>
<dbReference type="Pfam" id="PF25144">
    <property type="entry name" value="Zn_ribbon_IFT122"/>
    <property type="match status" value="1"/>
</dbReference>
<dbReference type="GO" id="GO:0030991">
    <property type="term" value="C:intraciliary transport particle A"/>
    <property type="evidence" value="ECO:0007669"/>
    <property type="project" value="TreeGrafter"/>
</dbReference>
<evidence type="ECO:0000256" key="1">
    <source>
        <dbReference type="ARBA" id="ARBA00004138"/>
    </source>
</evidence>
<dbReference type="Proteomes" id="UP000746747">
    <property type="component" value="Unassembled WGS sequence"/>
</dbReference>
<keyword evidence="3 7" id="KW-0853">WD repeat</keyword>
<organism evidence="12 13">
    <name type="scientific">Cercopithifilaria johnstoni</name>
    <dbReference type="NCBI Taxonomy" id="2874296"/>
    <lineage>
        <taxon>Eukaryota</taxon>
        <taxon>Metazoa</taxon>
        <taxon>Ecdysozoa</taxon>
        <taxon>Nematoda</taxon>
        <taxon>Chromadorea</taxon>
        <taxon>Rhabditida</taxon>
        <taxon>Spirurina</taxon>
        <taxon>Spiruromorpha</taxon>
        <taxon>Filarioidea</taxon>
        <taxon>Onchocercidae</taxon>
        <taxon>Cercopithifilaria</taxon>
    </lineage>
</organism>
<dbReference type="InterPro" id="IPR015943">
    <property type="entry name" value="WD40/YVTN_repeat-like_dom_sf"/>
</dbReference>
<dbReference type="InterPro" id="IPR056152">
    <property type="entry name" value="Beta-prop_IFT122_2nd"/>
</dbReference>
<evidence type="ECO:0000313" key="13">
    <source>
        <dbReference type="Proteomes" id="UP000746747"/>
    </source>
</evidence>
<dbReference type="AlphaFoldDB" id="A0A8J2M5X0"/>
<dbReference type="PANTHER" id="PTHR12764:SF4">
    <property type="entry name" value="INTRAFLAGELLAR TRANSPORT PROTEIN 122 HOMOLOG"/>
    <property type="match status" value="1"/>
</dbReference>